<gene>
    <name evidence="6" type="ORF">FNK824_LOCUS17926</name>
    <name evidence="5" type="ORF">OTI717_LOCUS7742</name>
    <name evidence="4" type="ORF">RFH988_LOCUS21332</name>
    <name evidence="3" type="ORF">SEV965_LOCUS16241</name>
</gene>
<dbReference type="EMBL" id="CAJNOU010000882">
    <property type="protein sequence ID" value="CAF1108268.1"/>
    <property type="molecule type" value="Genomic_DNA"/>
</dbReference>
<dbReference type="EMBL" id="CAJOBE010002923">
    <property type="protein sequence ID" value="CAF3850976.1"/>
    <property type="molecule type" value="Genomic_DNA"/>
</dbReference>
<accession>A0A818PE15</accession>
<dbReference type="Proteomes" id="UP000663882">
    <property type="component" value="Unassembled WGS sequence"/>
</dbReference>
<proteinExistence type="predicted"/>
<keyword evidence="2" id="KW-0472">Membrane</keyword>
<name>A0A818PE15_9BILA</name>
<evidence type="ECO:0000313" key="5">
    <source>
        <dbReference type="EMBL" id="CAF3619778.1"/>
    </source>
</evidence>
<keyword evidence="2" id="KW-0812">Transmembrane</keyword>
<feature type="transmembrane region" description="Helical" evidence="2">
    <location>
        <begin position="72"/>
        <end position="91"/>
    </location>
</feature>
<sequence length="129" mass="14472">MGVSWFKKLIGRDSSSATTLSIPVTTYPSVIYTSSIIEHIAKSEYESLKRKKVPLQEIESNNRTSSSNPGSTISLILIIILSLAVIVFIFYRKRAKLQANKFSFRQTERKFGSPTSPPTSQIEQNPTFV</sequence>
<dbReference type="EMBL" id="CAJNOO010001354">
    <property type="protein sequence ID" value="CAF1139995.1"/>
    <property type="molecule type" value="Genomic_DNA"/>
</dbReference>
<protein>
    <submittedName>
        <fullName evidence="5">Uncharacterized protein</fullName>
    </submittedName>
</protein>
<evidence type="ECO:0000256" key="2">
    <source>
        <dbReference type="SAM" id="Phobius"/>
    </source>
</evidence>
<feature type="compositionally biased region" description="Polar residues" evidence="1">
    <location>
        <begin position="118"/>
        <end position="129"/>
    </location>
</feature>
<feature type="region of interest" description="Disordered" evidence="1">
    <location>
        <begin position="108"/>
        <end position="129"/>
    </location>
</feature>
<dbReference type="Proteomes" id="UP000663889">
    <property type="component" value="Unassembled WGS sequence"/>
</dbReference>
<keyword evidence="2" id="KW-1133">Transmembrane helix</keyword>
<dbReference type="Proteomes" id="UP000663874">
    <property type="component" value="Unassembled WGS sequence"/>
</dbReference>
<reference evidence="5" key="1">
    <citation type="submission" date="2021-02" db="EMBL/GenBank/DDBJ databases">
        <authorList>
            <person name="Nowell W R."/>
        </authorList>
    </citation>
    <scope>NUCLEOTIDE SEQUENCE</scope>
</reference>
<dbReference type="AlphaFoldDB" id="A0A818PE15"/>
<evidence type="ECO:0000313" key="3">
    <source>
        <dbReference type="EMBL" id="CAF1108268.1"/>
    </source>
</evidence>
<dbReference type="OrthoDB" id="10026758at2759"/>
<dbReference type="Proteomes" id="UP000663823">
    <property type="component" value="Unassembled WGS sequence"/>
</dbReference>
<evidence type="ECO:0000313" key="6">
    <source>
        <dbReference type="EMBL" id="CAF3850976.1"/>
    </source>
</evidence>
<comment type="caution">
    <text evidence="5">The sequence shown here is derived from an EMBL/GenBank/DDBJ whole genome shotgun (WGS) entry which is preliminary data.</text>
</comment>
<evidence type="ECO:0000313" key="7">
    <source>
        <dbReference type="Proteomes" id="UP000663823"/>
    </source>
</evidence>
<dbReference type="EMBL" id="CAJOAX010000591">
    <property type="protein sequence ID" value="CAF3619778.1"/>
    <property type="molecule type" value="Genomic_DNA"/>
</dbReference>
<evidence type="ECO:0000313" key="4">
    <source>
        <dbReference type="EMBL" id="CAF1139995.1"/>
    </source>
</evidence>
<organism evidence="5 7">
    <name type="scientific">Rotaria sordida</name>
    <dbReference type="NCBI Taxonomy" id="392033"/>
    <lineage>
        <taxon>Eukaryota</taxon>
        <taxon>Metazoa</taxon>
        <taxon>Spiralia</taxon>
        <taxon>Gnathifera</taxon>
        <taxon>Rotifera</taxon>
        <taxon>Eurotatoria</taxon>
        <taxon>Bdelloidea</taxon>
        <taxon>Philodinida</taxon>
        <taxon>Philodinidae</taxon>
        <taxon>Rotaria</taxon>
    </lineage>
</organism>
<evidence type="ECO:0000256" key="1">
    <source>
        <dbReference type="SAM" id="MobiDB-lite"/>
    </source>
</evidence>